<evidence type="ECO:0000256" key="1">
    <source>
        <dbReference type="SAM" id="Phobius"/>
    </source>
</evidence>
<reference evidence="2" key="2">
    <citation type="journal article" date="2015" name="Fish Shellfish Immunol.">
        <title>Early steps in the European eel (Anguilla anguilla)-Vibrio vulnificus interaction in the gills: Role of the RtxA13 toxin.</title>
        <authorList>
            <person name="Callol A."/>
            <person name="Pajuelo D."/>
            <person name="Ebbesson L."/>
            <person name="Teles M."/>
            <person name="MacKenzie S."/>
            <person name="Amaro C."/>
        </authorList>
    </citation>
    <scope>NUCLEOTIDE SEQUENCE</scope>
</reference>
<feature type="transmembrane region" description="Helical" evidence="1">
    <location>
        <begin position="90"/>
        <end position="108"/>
    </location>
</feature>
<dbReference type="EMBL" id="GBXM01012619">
    <property type="protein sequence ID" value="JAH95958.1"/>
    <property type="molecule type" value="Transcribed_RNA"/>
</dbReference>
<proteinExistence type="predicted"/>
<organism evidence="2">
    <name type="scientific">Anguilla anguilla</name>
    <name type="common">European freshwater eel</name>
    <name type="synonym">Muraena anguilla</name>
    <dbReference type="NCBI Taxonomy" id="7936"/>
    <lineage>
        <taxon>Eukaryota</taxon>
        <taxon>Metazoa</taxon>
        <taxon>Chordata</taxon>
        <taxon>Craniata</taxon>
        <taxon>Vertebrata</taxon>
        <taxon>Euteleostomi</taxon>
        <taxon>Actinopterygii</taxon>
        <taxon>Neopterygii</taxon>
        <taxon>Teleostei</taxon>
        <taxon>Anguilliformes</taxon>
        <taxon>Anguillidae</taxon>
        <taxon>Anguilla</taxon>
    </lineage>
</organism>
<evidence type="ECO:0000313" key="2">
    <source>
        <dbReference type="EMBL" id="JAH95958.1"/>
    </source>
</evidence>
<accession>A0A0E9X2P7</accession>
<dbReference type="AlphaFoldDB" id="A0A0E9X2P7"/>
<protein>
    <submittedName>
        <fullName evidence="2">Uncharacterized protein</fullName>
    </submittedName>
</protein>
<name>A0A0E9X2P7_ANGAN</name>
<keyword evidence="1" id="KW-1133">Transmembrane helix</keyword>
<keyword evidence="1" id="KW-0812">Transmembrane</keyword>
<reference evidence="2" key="1">
    <citation type="submission" date="2014-11" db="EMBL/GenBank/DDBJ databases">
        <authorList>
            <person name="Amaro Gonzalez C."/>
        </authorList>
    </citation>
    <scope>NUCLEOTIDE SEQUENCE</scope>
</reference>
<keyword evidence="1" id="KW-0472">Membrane</keyword>
<sequence>MSGFPRAFSGIGTLSRVVWRRILLLSSRNLCPNTPESHASCLLVRTNGLGVHLLWGVKLHFAANSEAAGLAPVCVRRLGFPVSFLERRSGLSVMFLSLLFSVCVFLCYSKMLYS</sequence>